<accession>A0ACC3D0U6</accession>
<name>A0ACC3D0U6_9PEZI</name>
<feature type="non-terminal residue" evidence="1">
    <location>
        <position position="63"/>
    </location>
</feature>
<reference evidence="1" key="1">
    <citation type="submission" date="2024-09" db="EMBL/GenBank/DDBJ databases">
        <title>Black Yeasts Isolated from many extreme environments.</title>
        <authorList>
            <person name="Coleine C."/>
            <person name="Stajich J.E."/>
            <person name="Selbmann L."/>
        </authorList>
    </citation>
    <scope>NUCLEOTIDE SEQUENCE</scope>
    <source>
        <strain evidence="1">CCFEE 5737</strain>
    </source>
</reference>
<organism evidence="1 2">
    <name type="scientific">Coniosporium uncinatum</name>
    <dbReference type="NCBI Taxonomy" id="93489"/>
    <lineage>
        <taxon>Eukaryota</taxon>
        <taxon>Fungi</taxon>
        <taxon>Dikarya</taxon>
        <taxon>Ascomycota</taxon>
        <taxon>Pezizomycotina</taxon>
        <taxon>Dothideomycetes</taxon>
        <taxon>Dothideomycetes incertae sedis</taxon>
        <taxon>Coniosporium</taxon>
    </lineage>
</organism>
<comment type="caution">
    <text evidence="1">The sequence shown here is derived from an EMBL/GenBank/DDBJ whole genome shotgun (WGS) entry which is preliminary data.</text>
</comment>
<sequence>IPSGPRSRHPPHQQDDISQSHRCALQYQRILSLDVRLVSLRYRRSRTTARYRHCEEGRQSLPL</sequence>
<gene>
    <name evidence="1" type="ORF">LTS18_009211</name>
</gene>
<dbReference type="Proteomes" id="UP001186974">
    <property type="component" value="Unassembled WGS sequence"/>
</dbReference>
<evidence type="ECO:0000313" key="2">
    <source>
        <dbReference type="Proteomes" id="UP001186974"/>
    </source>
</evidence>
<keyword evidence="2" id="KW-1185">Reference proteome</keyword>
<evidence type="ECO:0000313" key="1">
    <source>
        <dbReference type="EMBL" id="KAK3060144.1"/>
    </source>
</evidence>
<protein>
    <submittedName>
        <fullName evidence="1">Uncharacterized protein</fullName>
    </submittedName>
</protein>
<feature type="non-terminal residue" evidence="1">
    <location>
        <position position="1"/>
    </location>
</feature>
<proteinExistence type="predicted"/>
<dbReference type="EMBL" id="JAWDJW010008823">
    <property type="protein sequence ID" value="KAK3060144.1"/>
    <property type="molecule type" value="Genomic_DNA"/>
</dbReference>